<dbReference type="InterPro" id="IPR047218">
    <property type="entry name" value="YocR/YhdH-like"/>
</dbReference>
<sequence>MPESRSLQGIWSSPWIFIFAASGSAVGLGNIWRFPYLLGENGGGAFLFVYCACLLLVGLPILMAEVALGRTVRSNPIDTVNDLSERRLIHSAWVLVPWLAGVTGFLILTFYSVIAGWSMAYVERAVSGQFVRISESGAQSMYDALLSSPGEMLLWHTLFMLLVVVVVGQSVTRGLAALVRILLPVLIVVLLMLAGFALYKGNAWEAVQFLFRWSWQDITLKVVTAAIGQALFSLSVGMGAMFAYGAYMSKRMSIASACSTVALIDLAVSLLAGLIIFPLAFAFHINVQSGPSLTFVSLPIIFGSLPAGREVGGFFFLLLTITALTSAISMLELFVAWLHEKYYIARMKAALLLGFLVWLVGIAVLLSFNHWDSKLLYHLNFFEILDKLTSQILLPLGAMLLSVLVAWFLPRSVLQNEMVAKKSMCFQWWYCTLKYVSIPVLVLVTFAGWIGV</sequence>
<dbReference type="GO" id="GO:0015293">
    <property type="term" value="F:symporter activity"/>
    <property type="evidence" value="ECO:0007669"/>
    <property type="project" value="UniProtKB-KW"/>
</dbReference>
<reference evidence="8 9" key="1">
    <citation type="submission" date="2016-06" db="EMBL/GenBank/DDBJ databases">
        <authorList>
            <person name="Kjaerup R.B."/>
            <person name="Dalgaard T.S."/>
            <person name="Juul-Madsen H.R."/>
        </authorList>
    </citation>
    <scope>NUCLEOTIDE SEQUENCE [LARGE SCALE GENOMIC DNA]</scope>
    <source>
        <strain evidence="8 9">CECT 8886</strain>
    </source>
</reference>
<feature type="transmembrane region" description="Helical" evidence="7">
    <location>
        <begin position="350"/>
        <end position="368"/>
    </location>
</feature>
<keyword evidence="9" id="KW-1185">Reference proteome</keyword>
<name>A0A1A8TTR1_9GAMM</name>
<dbReference type="PROSITE" id="PS50267">
    <property type="entry name" value="NA_NEUROTRAN_SYMP_3"/>
    <property type="match status" value="1"/>
</dbReference>
<dbReference type="OrthoDB" id="9762833at2"/>
<proteinExistence type="inferred from homology"/>
<keyword evidence="5 7" id="KW-0472">Membrane</keyword>
<keyword evidence="6" id="KW-0769">Symport</keyword>
<feature type="transmembrane region" description="Helical" evidence="7">
    <location>
        <begin position="259"/>
        <end position="285"/>
    </location>
</feature>
<dbReference type="CDD" id="cd10336">
    <property type="entry name" value="SLC6sbd_Tyt1-Like"/>
    <property type="match status" value="1"/>
</dbReference>
<evidence type="ECO:0000256" key="1">
    <source>
        <dbReference type="ARBA" id="ARBA00004141"/>
    </source>
</evidence>
<dbReference type="Pfam" id="PF00209">
    <property type="entry name" value="SNF"/>
    <property type="match status" value="2"/>
</dbReference>
<dbReference type="PRINTS" id="PR00176">
    <property type="entry name" value="NANEUSMPORT"/>
</dbReference>
<keyword evidence="3 6" id="KW-0812">Transmembrane</keyword>
<dbReference type="PANTHER" id="PTHR42948:SF1">
    <property type="entry name" value="TRANSPORTER"/>
    <property type="match status" value="1"/>
</dbReference>
<feature type="transmembrane region" description="Helical" evidence="7">
    <location>
        <begin position="314"/>
        <end position="338"/>
    </location>
</feature>
<gene>
    <name evidence="8" type="ORF">MSP8886_04303</name>
</gene>
<dbReference type="Proteomes" id="UP000092544">
    <property type="component" value="Unassembled WGS sequence"/>
</dbReference>
<evidence type="ECO:0000256" key="3">
    <source>
        <dbReference type="ARBA" id="ARBA00022692"/>
    </source>
</evidence>
<feature type="transmembrane region" description="Helical" evidence="7">
    <location>
        <begin position="388"/>
        <end position="409"/>
    </location>
</feature>
<dbReference type="NCBIfam" id="NF037979">
    <property type="entry name" value="Na_transp"/>
    <property type="match status" value="1"/>
</dbReference>
<feature type="transmembrane region" description="Helical" evidence="7">
    <location>
        <begin position="44"/>
        <end position="68"/>
    </location>
</feature>
<feature type="transmembrane region" description="Helical" evidence="7">
    <location>
        <begin position="218"/>
        <end position="247"/>
    </location>
</feature>
<dbReference type="STRING" id="1792290.MSP8886_04303"/>
<feature type="transmembrane region" description="Helical" evidence="7">
    <location>
        <begin position="429"/>
        <end position="450"/>
    </location>
</feature>
<accession>A0A1A8TTR1</accession>
<evidence type="ECO:0000313" key="8">
    <source>
        <dbReference type="EMBL" id="SBS37878.1"/>
    </source>
</evidence>
<evidence type="ECO:0000256" key="4">
    <source>
        <dbReference type="ARBA" id="ARBA00022989"/>
    </source>
</evidence>
<evidence type="ECO:0000256" key="7">
    <source>
        <dbReference type="SAM" id="Phobius"/>
    </source>
</evidence>
<evidence type="ECO:0000313" key="9">
    <source>
        <dbReference type="Proteomes" id="UP000092544"/>
    </source>
</evidence>
<feature type="transmembrane region" description="Helical" evidence="7">
    <location>
        <begin position="153"/>
        <end position="171"/>
    </location>
</feature>
<dbReference type="InterPro" id="IPR037272">
    <property type="entry name" value="SNS_sf"/>
</dbReference>
<dbReference type="AlphaFoldDB" id="A0A1A8TTR1"/>
<evidence type="ECO:0000256" key="2">
    <source>
        <dbReference type="ARBA" id="ARBA00022448"/>
    </source>
</evidence>
<comment type="similarity">
    <text evidence="6">Belongs to the sodium:neurotransmitter symporter (SNF) (TC 2.A.22) family.</text>
</comment>
<dbReference type="SUPFAM" id="SSF161070">
    <property type="entry name" value="SNF-like"/>
    <property type="match status" value="1"/>
</dbReference>
<protein>
    <recommendedName>
        <fullName evidence="6">Transporter</fullName>
    </recommendedName>
</protein>
<dbReference type="InterPro" id="IPR000175">
    <property type="entry name" value="Na/ntran_symport"/>
</dbReference>
<keyword evidence="4 7" id="KW-1133">Transmembrane helix</keyword>
<dbReference type="PROSITE" id="PS00610">
    <property type="entry name" value="NA_NEUROTRAN_SYMP_1"/>
    <property type="match status" value="1"/>
</dbReference>
<evidence type="ECO:0000256" key="6">
    <source>
        <dbReference type="RuleBase" id="RU003732"/>
    </source>
</evidence>
<dbReference type="PANTHER" id="PTHR42948">
    <property type="entry name" value="TRANSPORTER"/>
    <property type="match status" value="1"/>
</dbReference>
<dbReference type="EMBL" id="FLOB01000022">
    <property type="protein sequence ID" value="SBS37878.1"/>
    <property type="molecule type" value="Genomic_DNA"/>
</dbReference>
<evidence type="ECO:0000256" key="5">
    <source>
        <dbReference type="ARBA" id="ARBA00023136"/>
    </source>
</evidence>
<feature type="transmembrane region" description="Helical" evidence="7">
    <location>
        <begin position="12"/>
        <end position="32"/>
    </location>
</feature>
<dbReference type="GO" id="GO:0016020">
    <property type="term" value="C:membrane"/>
    <property type="evidence" value="ECO:0007669"/>
    <property type="project" value="UniProtKB-SubCell"/>
</dbReference>
<feature type="transmembrane region" description="Helical" evidence="7">
    <location>
        <begin position="88"/>
        <end position="114"/>
    </location>
</feature>
<organism evidence="8 9">
    <name type="scientific">Marinomonas spartinae</name>
    <dbReference type="NCBI Taxonomy" id="1792290"/>
    <lineage>
        <taxon>Bacteria</taxon>
        <taxon>Pseudomonadati</taxon>
        <taxon>Pseudomonadota</taxon>
        <taxon>Gammaproteobacteria</taxon>
        <taxon>Oceanospirillales</taxon>
        <taxon>Oceanospirillaceae</taxon>
        <taxon>Marinomonas</taxon>
    </lineage>
</organism>
<feature type="transmembrane region" description="Helical" evidence="7">
    <location>
        <begin position="178"/>
        <end position="198"/>
    </location>
</feature>
<keyword evidence="2 6" id="KW-0813">Transport</keyword>
<comment type="subcellular location">
    <subcellularLocation>
        <location evidence="1">Membrane</location>
        <topology evidence="1">Multi-pass membrane protein</topology>
    </subcellularLocation>
</comment>
<dbReference type="RefSeq" id="WP_067020981.1">
    <property type="nucleotide sequence ID" value="NZ_FLOB01000022.1"/>
</dbReference>